<sequence length="402" mass="44052">MAKLHELQEKRNTIAKQMHDMHEKSGDTLWTDEQRNEWKKAKGELDALDEQIKREELLRSLDDTHARDNTPAAAQTQEPTTLEEKRSAAFSKFVRSGREGLNSEERKLLAEMRAQGTSSNEAGGYTVPTTMLNRITESMKAFGGLAGICQVLNTDSGDAINWPTSDGTAEEGELIGENTATGDDDVEFGSVSLGAKKLSSKVIRASNELLNDSGIDIEAFLSNRIAMRLWRGESKYLVQGTGAGLQPKGLNTSVTGTVAASGATAFSWKDFNALKHAVDPAYRAMPGFRVAFNDNTLKLASDMEDAQGRPLWLPAVAGLAPATILGMQYAIDQSIDNIAAGKKFAFAGDFNRFIIRRIKYMVLRRLVERYAEFDQTGFLAFHRFDCVLEDTAAIKALTGKGA</sequence>
<gene>
    <name evidence="5" type="ORF">G8Z56_003720</name>
</gene>
<evidence type="ECO:0000259" key="4">
    <source>
        <dbReference type="Pfam" id="PF05065"/>
    </source>
</evidence>
<dbReference type="InterPro" id="IPR024455">
    <property type="entry name" value="Phage_capsid"/>
</dbReference>
<organism evidence="5">
    <name type="scientific">Salmonella enterica</name>
    <name type="common">Salmonella choleraesuis</name>
    <dbReference type="NCBI Taxonomy" id="28901"/>
    <lineage>
        <taxon>Bacteria</taxon>
        <taxon>Pseudomonadati</taxon>
        <taxon>Pseudomonadota</taxon>
        <taxon>Gammaproteobacteria</taxon>
        <taxon>Enterobacterales</taxon>
        <taxon>Enterobacteriaceae</taxon>
        <taxon>Salmonella</taxon>
    </lineage>
</organism>
<name>A0A762BZV1_SALER</name>
<evidence type="ECO:0000256" key="3">
    <source>
        <dbReference type="SAM" id="MobiDB-lite"/>
    </source>
</evidence>
<reference evidence="5" key="2">
    <citation type="submission" date="2020-02" db="EMBL/GenBank/DDBJ databases">
        <authorList>
            <consortium name="NCBI Pathogen Detection Project"/>
        </authorList>
    </citation>
    <scope>NUCLEOTIDE SEQUENCE</scope>
    <source>
        <strain evidence="5">MA.1090600297</strain>
    </source>
</reference>
<evidence type="ECO:0000256" key="2">
    <source>
        <dbReference type="SAM" id="Coils"/>
    </source>
</evidence>
<feature type="coiled-coil region" evidence="2">
    <location>
        <begin position="4"/>
        <end position="51"/>
    </location>
</feature>
<dbReference type="InterPro" id="IPR054612">
    <property type="entry name" value="Phage_capsid-like_C"/>
</dbReference>
<accession>A0A762BZV1</accession>
<dbReference type="Pfam" id="PF05065">
    <property type="entry name" value="Phage_capsid"/>
    <property type="match status" value="1"/>
</dbReference>
<protein>
    <submittedName>
        <fullName evidence="5">Phage major capsid protein</fullName>
    </submittedName>
</protein>
<feature type="region of interest" description="Disordered" evidence="3">
    <location>
        <begin position="61"/>
        <end position="87"/>
    </location>
</feature>
<reference evidence="5" key="1">
    <citation type="journal article" date="2018" name="Genome Biol.">
        <title>SKESA: strategic k-mer extension for scrupulous assemblies.</title>
        <authorList>
            <person name="Souvorov A."/>
            <person name="Agarwala R."/>
            <person name="Lipman D.J."/>
        </authorList>
    </citation>
    <scope>NUCLEOTIDE SEQUENCE</scope>
    <source>
        <strain evidence="5">MA.1090600297</strain>
    </source>
</reference>
<comment type="subcellular location">
    <subcellularLocation>
        <location evidence="1">Virion</location>
    </subcellularLocation>
</comment>
<dbReference type="Gene3D" id="3.30.2400.10">
    <property type="entry name" value="Major capsid protein gp5"/>
    <property type="match status" value="1"/>
</dbReference>
<comment type="caution">
    <text evidence="5">The sequence shown here is derived from an EMBL/GenBank/DDBJ whole genome shotgun (WGS) entry which is preliminary data.</text>
</comment>
<dbReference type="SUPFAM" id="SSF56563">
    <property type="entry name" value="Major capsid protein gp5"/>
    <property type="match status" value="1"/>
</dbReference>
<evidence type="ECO:0000256" key="1">
    <source>
        <dbReference type="ARBA" id="ARBA00004328"/>
    </source>
</evidence>
<feature type="domain" description="Phage capsid-like C-terminal" evidence="4">
    <location>
        <begin position="123"/>
        <end position="398"/>
    </location>
</feature>
<keyword evidence="2" id="KW-0175">Coiled coil</keyword>
<feature type="compositionally biased region" description="Low complexity" evidence="3">
    <location>
        <begin position="70"/>
        <end position="80"/>
    </location>
</feature>
<proteinExistence type="predicted"/>
<dbReference type="AlphaFoldDB" id="A0A762BZV1"/>
<evidence type="ECO:0000313" key="5">
    <source>
        <dbReference type="EMBL" id="HAG3504809.1"/>
    </source>
</evidence>
<dbReference type="EMBL" id="DAAYBQ010000017">
    <property type="protein sequence ID" value="HAG3504809.1"/>
    <property type="molecule type" value="Genomic_DNA"/>
</dbReference>
<dbReference type="NCBIfam" id="TIGR01554">
    <property type="entry name" value="major_cap_HK97"/>
    <property type="match status" value="1"/>
</dbReference>